<evidence type="ECO:0000313" key="6">
    <source>
        <dbReference type="Proteomes" id="UP000295793"/>
    </source>
</evidence>
<reference evidence="5 6" key="1">
    <citation type="submission" date="2019-03" db="EMBL/GenBank/DDBJ databases">
        <title>Genomic Encyclopedia of Archaeal and Bacterial Type Strains, Phase II (KMG-II): from individual species to whole genera.</title>
        <authorList>
            <person name="Goeker M."/>
        </authorList>
    </citation>
    <scope>NUCLEOTIDE SEQUENCE [LARGE SCALE GENOMIC DNA]</scope>
    <source>
        <strain evidence="5 6">DSM 15388</strain>
    </source>
</reference>
<dbReference type="Pfam" id="PF00106">
    <property type="entry name" value="adh_short"/>
    <property type="match status" value="1"/>
</dbReference>
<proteinExistence type="inferred from homology"/>
<protein>
    <submittedName>
        <fullName evidence="5">NAD(P)-dependent dehydrogenase (Short-subunit alcohol dehydrogenase family)</fullName>
    </submittedName>
</protein>
<evidence type="ECO:0000256" key="1">
    <source>
        <dbReference type="ARBA" id="ARBA00006484"/>
    </source>
</evidence>
<dbReference type="Gene3D" id="3.40.50.720">
    <property type="entry name" value="NAD(P)-binding Rossmann-like Domain"/>
    <property type="match status" value="1"/>
</dbReference>
<evidence type="ECO:0000256" key="2">
    <source>
        <dbReference type="ARBA" id="ARBA00022857"/>
    </source>
</evidence>
<evidence type="ECO:0000256" key="4">
    <source>
        <dbReference type="RuleBase" id="RU000363"/>
    </source>
</evidence>
<dbReference type="SUPFAM" id="SSF51735">
    <property type="entry name" value="NAD(P)-binding Rossmann-fold domains"/>
    <property type="match status" value="1"/>
</dbReference>
<dbReference type="GO" id="GO:0016491">
    <property type="term" value="F:oxidoreductase activity"/>
    <property type="evidence" value="ECO:0007669"/>
    <property type="project" value="UniProtKB-KW"/>
</dbReference>
<keyword evidence="2" id="KW-0521">NADP</keyword>
<dbReference type="AlphaFoldDB" id="A0A4R3ICG3"/>
<sequence>MKKALVTGGNRGIGFAITQGLMAEGFEVYLGARDWQLGEQAAIEAGAQFVQLDVSNPESIRAAVNEIQAVDVLVNNAGVLGSGGVLDSEQEFAISMATMVHGPFLLMHLLAPAMIENNYGRIVNISSDWGLFSEGMKGPGGYGVAKAALNALTFSAASSLPNNVKVNAMCPGWVNTRMGGFGSERPPEKGAETAIWLATLPETGPTGKFFRDKNEMAW</sequence>
<organism evidence="5 6">
    <name type="scientific">Reinekea marinisedimentorum</name>
    <dbReference type="NCBI Taxonomy" id="230495"/>
    <lineage>
        <taxon>Bacteria</taxon>
        <taxon>Pseudomonadati</taxon>
        <taxon>Pseudomonadota</taxon>
        <taxon>Gammaproteobacteria</taxon>
        <taxon>Oceanospirillales</taxon>
        <taxon>Saccharospirillaceae</taxon>
        <taxon>Reinekea</taxon>
    </lineage>
</organism>
<keyword evidence="6" id="KW-1185">Reference proteome</keyword>
<comment type="caution">
    <text evidence="5">The sequence shown here is derived from an EMBL/GenBank/DDBJ whole genome shotgun (WGS) entry which is preliminary data.</text>
</comment>
<name>A0A4R3ICG3_9GAMM</name>
<comment type="similarity">
    <text evidence="1 4">Belongs to the short-chain dehydrogenases/reductases (SDR) family.</text>
</comment>
<dbReference type="PANTHER" id="PTHR43490:SF99">
    <property type="entry name" value="SHORT-CHAIN DEHYDROGENASE_REDUCTASE"/>
    <property type="match status" value="1"/>
</dbReference>
<dbReference type="InterPro" id="IPR002347">
    <property type="entry name" value="SDR_fam"/>
</dbReference>
<evidence type="ECO:0000313" key="5">
    <source>
        <dbReference type="EMBL" id="TCS43315.1"/>
    </source>
</evidence>
<dbReference type="EMBL" id="SLZR01000002">
    <property type="protein sequence ID" value="TCS43315.1"/>
    <property type="molecule type" value="Genomic_DNA"/>
</dbReference>
<dbReference type="PRINTS" id="PR00080">
    <property type="entry name" value="SDRFAMILY"/>
</dbReference>
<accession>A0A4R3ICG3</accession>
<dbReference type="OrthoDB" id="5786478at2"/>
<dbReference type="RefSeq" id="WP_132700141.1">
    <property type="nucleotide sequence ID" value="NZ_SLZR01000002.1"/>
</dbReference>
<gene>
    <name evidence="5" type="ORF">BCF53_102342</name>
</gene>
<dbReference type="PRINTS" id="PR00081">
    <property type="entry name" value="GDHRDH"/>
</dbReference>
<dbReference type="InterPro" id="IPR036291">
    <property type="entry name" value="NAD(P)-bd_dom_sf"/>
</dbReference>
<dbReference type="PANTHER" id="PTHR43490">
    <property type="entry name" value="(+)-NEOMENTHOL DEHYDROGENASE"/>
    <property type="match status" value="1"/>
</dbReference>
<keyword evidence="3" id="KW-0560">Oxidoreductase</keyword>
<evidence type="ECO:0000256" key="3">
    <source>
        <dbReference type="ARBA" id="ARBA00023002"/>
    </source>
</evidence>
<dbReference type="Proteomes" id="UP000295793">
    <property type="component" value="Unassembled WGS sequence"/>
</dbReference>